<evidence type="ECO:0000256" key="2">
    <source>
        <dbReference type="SAM" id="SignalP"/>
    </source>
</evidence>
<name>A0A7K1GMP1_9FLAO</name>
<dbReference type="AlphaFoldDB" id="A0A7K1GMP1"/>
<dbReference type="PANTHER" id="PTHR39200">
    <property type="entry name" value="HYPOTHETICAL EXPORTED PROTEIN"/>
    <property type="match status" value="1"/>
</dbReference>
<dbReference type="InterPro" id="IPR021255">
    <property type="entry name" value="DUF2807"/>
</dbReference>
<dbReference type="Proteomes" id="UP000488936">
    <property type="component" value="Unassembled WGS sequence"/>
</dbReference>
<feature type="region of interest" description="Disordered" evidence="1">
    <location>
        <begin position="251"/>
        <end position="278"/>
    </location>
</feature>
<comment type="caution">
    <text evidence="4">The sequence shown here is derived from an EMBL/GenBank/DDBJ whole genome shotgun (WGS) entry which is preliminary data.</text>
</comment>
<evidence type="ECO:0000313" key="5">
    <source>
        <dbReference type="Proteomes" id="UP000488936"/>
    </source>
</evidence>
<accession>A0A7K1GMP1</accession>
<keyword evidence="5" id="KW-1185">Reference proteome</keyword>
<dbReference type="Pfam" id="PF10988">
    <property type="entry name" value="DUF2807"/>
    <property type="match status" value="2"/>
</dbReference>
<evidence type="ECO:0000256" key="1">
    <source>
        <dbReference type="SAM" id="MobiDB-lite"/>
    </source>
</evidence>
<dbReference type="RefSeq" id="WP_155035473.1">
    <property type="nucleotide sequence ID" value="NZ_JBHTIG010000038.1"/>
</dbReference>
<organism evidence="4 5">
    <name type="scientific">Myroides pelagicus</name>
    <dbReference type="NCBI Taxonomy" id="270914"/>
    <lineage>
        <taxon>Bacteria</taxon>
        <taxon>Pseudomonadati</taxon>
        <taxon>Bacteroidota</taxon>
        <taxon>Flavobacteriia</taxon>
        <taxon>Flavobacteriales</taxon>
        <taxon>Flavobacteriaceae</taxon>
        <taxon>Myroides</taxon>
    </lineage>
</organism>
<feature type="signal peptide" evidence="2">
    <location>
        <begin position="1"/>
        <end position="17"/>
    </location>
</feature>
<proteinExistence type="predicted"/>
<feature type="domain" description="Putative auto-transporter adhesin head GIN" evidence="3">
    <location>
        <begin position="169"/>
        <end position="262"/>
    </location>
</feature>
<sequence length="278" mass="29513">MKKVMLFFLLIGGSVFAQVKETRQVNDFSTIGVSQGIQVKFTYGEKKAIEVDAEDKELLDKIMTEVSANGHLSIYVEGKTVKKRNSVKTVSYGTNGKSVVVTISNPTLEGVSAKSSGKFELLNQAKARHFKLAVSSSGKYTGQKVTADELDIDLSSSGKATGAFNVMNETEINTSSSGKGEFELTTNDLEVSVSSSGKLSLKGKAQKVDARVSSSGKIVADGLETKELEGSASSSGAMTFRVSEKVEAKASSSGKISYIGNPQVERKTSSGGKVHKIE</sequence>
<feature type="chain" id="PRO_5029816793" evidence="2">
    <location>
        <begin position="18"/>
        <end position="278"/>
    </location>
</feature>
<dbReference type="EMBL" id="WMJY01000010">
    <property type="protein sequence ID" value="MTH29474.1"/>
    <property type="molecule type" value="Genomic_DNA"/>
</dbReference>
<dbReference type="Gene3D" id="2.160.20.120">
    <property type="match status" value="1"/>
</dbReference>
<protein>
    <submittedName>
        <fullName evidence="4">DUF2807 domain-containing protein</fullName>
    </submittedName>
</protein>
<keyword evidence="2" id="KW-0732">Signal</keyword>
<gene>
    <name evidence="4" type="ORF">GJV77_05995</name>
</gene>
<reference evidence="4 5" key="1">
    <citation type="journal article" date="2006" name="Int. J. Syst. Evol. Microbiol.">
        <title>Myroides pelagicus sp. nov., isolated from seawater in Thailand.</title>
        <authorList>
            <person name="Yoon J."/>
            <person name="Maneerat S."/>
            <person name="Kawai F."/>
            <person name="Yokota A."/>
        </authorList>
    </citation>
    <scope>NUCLEOTIDE SEQUENCE [LARGE SCALE GENOMIC DNA]</scope>
    <source>
        <strain evidence="4 5">SM1T</strain>
    </source>
</reference>
<dbReference type="OrthoDB" id="1334517at2"/>
<evidence type="ECO:0000313" key="4">
    <source>
        <dbReference type="EMBL" id="MTH29474.1"/>
    </source>
</evidence>
<evidence type="ECO:0000259" key="3">
    <source>
        <dbReference type="Pfam" id="PF10988"/>
    </source>
</evidence>
<feature type="domain" description="Putative auto-transporter adhesin head GIN" evidence="3">
    <location>
        <begin position="27"/>
        <end position="161"/>
    </location>
</feature>
<dbReference type="PANTHER" id="PTHR39200:SF1">
    <property type="entry name" value="AUTO-TRANSPORTER ADHESIN HEAD GIN DOMAIN-CONTAINING PROTEIN-RELATED"/>
    <property type="match status" value="1"/>
</dbReference>